<sequence length="169" mass="19557">MRSGRVTTTPATHANVFTLERDDWCARLIIKSILFRCNFNLLDLKSVTFKICFPLRENWGFDLFKHLCAQLSRTNRHILTLALVRTNVYTHAKHHTLVVRQGTCLTECKNIFPASLLHHVLGTSDLTTTGTIQTNIDRRGNRLRKRQRTEVRKFGRTTLSDFDVTVMFP</sequence>
<dbReference type="CTD" id="20322807"/>
<gene>
    <name evidence="1" type="ORF">T265_08628</name>
</gene>
<dbReference type="GeneID" id="20322807"/>
<dbReference type="RefSeq" id="XP_009172754.1">
    <property type="nucleotide sequence ID" value="XM_009174490.1"/>
</dbReference>
<protein>
    <submittedName>
        <fullName evidence="1">Uncharacterized protein</fullName>
    </submittedName>
</protein>
<dbReference type="KEGG" id="ovi:T265_08628"/>
<dbReference type="Proteomes" id="UP000054324">
    <property type="component" value="Unassembled WGS sequence"/>
</dbReference>
<evidence type="ECO:0000313" key="1">
    <source>
        <dbReference type="EMBL" id="KER23506.1"/>
    </source>
</evidence>
<dbReference type="AlphaFoldDB" id="A0A074Z8G4"/>
<proteinExistence type="predicted"/>
<reference evidence="1 2" key="1">
    <citation type="submission" date="2013-11" db="EMBL/GenBank/DDBJ databases">
        <title>Opisthorchis viverrini - life in the bile duct.</title>
        <authorList>
            <person name="Young N.D."/>
            <person name="Nagarajan N."/>
            <person name="Lin S.J."/>
            <person name="Korhonen P.K."/>
            <person name="Jex A.R."/>
            <person name="Hall R.S."/>
            <person name="Safavi-Hemami H."/>
            <person name="Kaewkong W."/>
            <person name="Bertrand D."/>
            <person name="Gao S."/>
            <person name="Seet Q."/>
            <person name="Wongkham S."/>
            <person name="Teh B.T."/>
            <person name="Wongkham C."/>
            <person name="Intapan P.M."/>
            <person name="Maleewong W."/>
            <person name="Yang X."/>
            <person name="Hu M."/>
            <person name="Wang Z."/>
            <person name="Hofmann A."/>
            <person name="Sternberg P.W."/>
            <person name="Tan P."/>
            <person name="Wang J."/>
            <person name="Gasser R.B."/>
        </authorList>
    </citation>
    <scope>NUCLEOTIDE SEQUENCE [LARGE SCALE GENOMIC DNA]</scope>
</reference>
<evidence type="ECO:0000313" key="2">
    <source>
        <dbReference type="Proteomes" id="UP000054324"/>
    </source>
</evidence>
<name>A0A074Z8G4_OPIVI</name>
<accession>A0A074Z8G4</accession>
<dbReference type="EMBL" id="KL596847">
    <property type="protein sequence ID" value="KER23506.1"/>
    <property type="molecule type" value="Genomic_DNA"/>
</dbReference>
<keyword evidence="2" id="KW-1185">Reference proteome</keyword>
<organism evidence="1 2">
    <name type="scientific">Opisthorchis viverrini</name>
    <name type="common">Southeast Asian liver fluke</name>
    <dbReference type="NCBI Taxonomy" id="6198"/>
    <lineage>
        <taxon>Eukaryota</taxon>
        <taxon>Metazoa</taxon>
        <taxon>Spiralia</taxon>
        <taxon>Lophotrochozoa</taxon>
        <taxon>Platyhelminthes</taxon>
        <taxon>Trematoda</taxon>
        <taxon>Digenea</taxon>
        <taxon>Opisthorchiida</taxon>
        <taxon>Opisthorchiata</taxon>
        <taxon>Opisthorchiidae</taxon>
        <taxon>Opisthorchis</taxon>
    </lineage>
</organism>